<keyword evidence="1" id="KW-0812">Transmembrane</keyword>
<dbReference type="Gene3D" id="3.40.50.620">
    <property type="entry name" value="HUPs"/>
    <property type="match status" value="1"/>
</dbReference>
<dbReference type="InterPro" id="IPR051599">
    <property type="entry name" value="Cell_Envelope_Assoc"/>
</dbReference>
<dbReference type="Proteomes" id="UP000005824">
    <property type="component" value="Unassembled WGS sequence"/>
</dbReference>
<feature type="domain" description="DUF218" evidence="2">
    <location>
        <begin position="81"/>
        <end position="248"/>
    </location>
</feature>
<gene>
    <name evidence="3" type="ORF">CfE428DRAFT_0119</name>
</gene>
<sequence>MADGILHQLIYLMEPLGLTWLCLLVLTFWLAFKRQRGPAILAALGVILVTAVGSTSLAGRMLGSLERPYAGVKIDELPKADAIVMLGGGSAPSRYEALGVHLTQAGDRLVMAHEVYRLGKAPVLLLGGNVNKLDGVRKFESEIVRDLFKTWGIPEDAMIPLGENQDTHDEALKTAALAKEHGWHRVLLVTSASHMRRASGVLRAQGLEVIPVPCNFLTTVATAPPPPGLSVPRYDGFVKIAIWLHEEIGWYTYRHRGWINGENAK</sequence>
<dbReference type="PANTHER" id="PTHR30336">
    <property type="entry name" value="INNER MEMBRANE PROTEIN, PROBABLE PERMEASE"/>
    <property type="match status" value="1"/>
</dbReference>
<evidence type="ECO:0000313" key="4">
    <source>
        <dbReference type="Proteomes" id="UP000005824"/>
    </source>
</evidence>
<dbReference type="Pfam" id="PF02698">
    <property type="entry name" value="DUF218"/>
    <property type="match status" value="1"/>
</dbReference>
<dbReference type="AlphaFoldDB" id="B4CTV6"/>
<dbReference type="EMBL" id="ABVL01000001">
    <property type="protein sequence ID" value="EDY21994.1"/>
    <property type="molecule type" value="Genomic_DNA"/>
</dbReference>
<dbReference type="STRING" id="497964.CfE428DRAFT_0119"/>
<dbReference type="GO" id="GO:0005886">
    <property type="term" value="C:plasma membrane"/>
    <property type="evidence" value="ECO:0007669"/>
    <property type="project" value="TreeGrafter"/>
</dbReference>
<dbReference type="eggNOG" id="COG1434">
    <property type="taxonomic scope" value="Bacteria"/>
</dbReference>
<keyword evidence="4" id="KW-1185">Reference proteome</keyword>
<dbReference type="RefSeq" id="WP_006977446.1">
    <property type="nucleotide sequence ID" value="NZ_ABVL01000001.1"/>
</dbReference>
<dbReference type="GO" id="GO:0043164">
    <property type="term" value="P:Gram-negative-bacterium-type cell wall biogenesis"/>
    <property type="evidence" value="ECO:0007669"/>
    <property type="project" value="TreeGrafter"/>
</dbReference>
<proteinExistence type="predicted"/>
<feature type="transmembrane region" description="Helical" evidence="1">
    <location>
        <begin position="12"/>
        <end position="32"/>
    </location>
</feature>
<accession>B4CTV6</accession>
<dbReference type="PANTHER" id="PTHR30336:SF4">
    <property type="entry name" value="ENVELOPE BIOGENESIS FACTOR ELYC"/>
    <property type="match status" value="1"/>
</dbReference>
<reference evidence="3 4" key="1">
    <citation type="journal article" date="2011" name="J. Bacteriol.">
        <title>Genome sequence of Chthoniobacter flavus Ellin428, an aerobic heterotrophic soil bacterium.</title>
        <authorList>
            <person name="Kant R."/>
            <person name="van Passel M.W."/>
            <person name="Palva A."/>
            <person name="Lucas S."/>
            <person name="Lapidus A."/>
            <person name="Glavina Del Rio T."/>
            <person name="Dalin E."/>
            <person name="Tice H."/>
            <person name="Bruce D."/>
            <person name="Goodwin L."/>
            <person name="Pitluck S."/>
            <person name="Larimer F.W."/>
            <person name="Land M.L."/>
            <person name="Hauser L."/>
            <person name="Sangwan P."/>
            <person name="de Vos W.M."/>
            <person name="Janssen P.H."/>
            <person name="Smidt H."/>
        </authorList>
    </citation>
    <scope>NUCLEOTIDE SEQUENCE [LARGE SCALE GENOMIC DNA]</scope>
    <source>
        <strain evidence="3 4">Ellin428</strain>
    </source>
</reference>
<keyword evidence="1" id="KW-1133">Transmembrane helix</keyword>
<keyword evidence="1" id="KW-0472">Membrane</keyword>
<dbReference type="FunCoup" id="B4CTV6">
    <property type="interactions" value="78"/>
</dbReference>
<dbReference type="CDD" id="cd06259">
    <property type="entry name" value="YdcF-like"/>
    <property type="match status" value="1"/>
</dbReference>
<evidence type="ECO:0000259" key="2">
    <source>
        <dbReference type="Pfam" id="PF02698"/>
    </source>
</evidence>
<dbReference type="InParanoid" id="B4CTV6"/>
<organism evidence="3 4">
    <name type="scientific">Chthoniobacter flavus Ellin428</name>
    <dbReference type="NCBI Taxonomy" id="497964"/>
    <lineage>
        <taxon>Bacteria</taxon>
        <taxon>Pseudomonadati</taxon>
        <taxon>Verrucomicrobiota</taxon>
        <taxon>Spartobacteria</taxon>
        <taxon>Chthoniobacterales</taxon>
        <taxon>Chthoniobacteraceae</taxon>
        <taxon>Chthoniobacter</taxon>
    </lineage>
</organism>
<dbReference type="GO" id="GO:0000270">
    <property type="term" value="P:peptidoglycan metabolic process"/>
    <property type="evidence" value="ECO:0007669"/>
    <property type="project" value="TreeGrafter"/>
</dbReference>
<dbReference type="InterPro" id="IPR003848">
    <property type="entry name" value="DUF218"/>
</dbReference>
<feature type="transmembrane region" description="Helical" evidence="1">
    <location>
        <begin position="38"/>
        <end position="58"/>
    </location>
</feature>
<protein>
    <recommendedName>
        <fullName evidence="2">DUF218 domain-containing protein</fullName>
    </recommendedName>
</protein>
<dbReference type="InterPro" id="IPR014729">
    <property type="entry name" value="Rossmann-like_a/b/a_fold"/>
</dbReference>
<evidence type="ECO:0000256" key="1">
    <source>
        <dbReference type="SAM" id="Phobius"/>
    </source>
</evidence>
<comment type="caution">
    <text evidence="3">The sequence shown here is derived from an EMBL/GenBank/DDBJ whole genome shotgun (WGS) entry which is preliminary data.</text>
</comment>
<name>B4CTV6_9BACT</name>
<evidence type="ECO:0000313" key="3">
    <source>
        <dbReference type="EMBL" id="EDY21994.1"/>
    </source>
</evidence>